<evidence type="ECO:0000313" key="2">
    <source>
        <dbReference type="Proteomes" id="UP000568839"/>
    </source>
</evidence>
<gene>
    <name evidence="1" type="ORF">HNR44_001713</name>
</gene>
<accession>A0A841PZA9</accession>
<comment type="caution">
    <text evidence="1">The sequence shown here is derived from an EMBL/GenBank/DDBJ whole genome shotgun (WGS) entry which is preliminary data.</text>
</comment>
<evidence type="ECO:0000313" key="1">
    <source>
        <dbReference type="EMBL" id="MBB6449735.1"/>
    </source>
</evidence>
<reference evidence="1 2" key="1">
    <citation type="submission" date="2020-08" db="EMBL/GenBank/DDBJ databases">
        <title>Genomic Encyclopedia of Type Strains, Phase IV (KMG-IV): sequencing the most valuable type-strain genomes for metagenomic binning, comparative biology and taxonomic classification.</title>
        <authorList>
            <person name="Goeker M."/>
        </authorList>
    </citation>
    <scope>NUCLEOTIDE SEQUENCE [LARGE SCALE GENOMIC DNA]</scope>
    <source>
        <strain evidence="1 2">DSM 21769</strain>
    </source>
</reference>
<dbReference type="AlphaFoldDB" id="A0A841PZA9"/>
<keyword evidence="2" id="KW-1185">Reference proteome</keyword>
<name>A0A841PZA9_9BACL</name>
<proteinExistence type="predicted"/>
<dbReference type="EMBL" id="JACHHJ010000002">
    <property type="protein sequence ID" value="MBB6449735.1"/>
    <property type="molecule type" value="Genomic_DNA"/>
</dbReference>
<sequence length="54" mass="6668">MASKQRKFWINDHDWQTFCQYTDRPAQTVRRLVLNYIREKERKTLRQHNMKGGS</sequence>
<dbReference type="RefSeq" id="WP_184403700.1">
    <property type="nucleotide sequence ID" value="NZ_JACHHJ010000002.1"/>
</dbReference>
<dbReference type="Proteomes" id="UP000568839">
    <property type="component" value="Unassembled WGS sequence"/>
</dbReference>
<protein>
    <submittedName>
        <fullName evidence="1">Uncharacterized protein</fullName>
    </submittedName>
</protein>
<organism evidence="1 2">
    <name type="scientific">Geomicrobium halophilum</name>
    <dbReference type="NCBI Taxonomy" id="549000"/>
    <lineage>
        <taxon>Bacteria</taxon>
        <taxon>Bacillati</taxon>
        <taxon>Bacillota</taxon>
        <taxon>Bacilli</taxon>
        <taxon>Bacillales</taxon>
        <taxon>Geomicrobium</taxon>
    </lineage>
</organism>